<dbReference type="GeneID" id="7827474"/>
<feature type="domain" description="TORTIFOLIA1/SINE1-2 N-terminal" evidence="4">
    <location>
        <begin position="80"/>
        <end position="377"/>
    </location>
</feature>
<feature type="region of interest" description="Disordered" evidence="2">
    <location>
        <begin position="1"/>
        <end position="34"/>
    </location>
</feature>
<dbReference type="KEGG" id="tet:TTHERM_00141080"/>
<name>I7LU85_TETTS</name>
<gene>
    <name evidence="5" type="ORF">TTHERM_00141080</name>
</gene>
<dbReference type="SUPFAM" id="SSF48371">
    <property type="entry name" value="ARM repeat"/>
    <property type="match status" value="1"/>
</dbReference>
<dbReference type="InterPro" id="IPR011989">
    <property type="entry name" value="ARM-like"/>
</dbReference>
<evidence type="ECO:0000313" key="5">
    <source>
        <dbReference type="EMBL" id="EAR90800.2"/>
    </source>
</evidence>
<feature type="domain" description="TORTIFOLIA1/TORL1-2 C-terminal" evidence="3">
    <location>
        <begin position="711"/>
        <end position="776"/>
    </location>
</feature>
<proteinExistence type="predicted"/>
<dbReference type="InParanoid" id="I7LU85"/>
<evidence type="ECO:0000259" key="4">
    <source>
        <dbReference type="Pfam" id="PF24714"/>
    </source>
</evidence>
<dbReference type="InterPro" id="IPR016024">
    <property type="entry name" value="ARM-type_fold"/>
</dbReference>
<dbReference type="AlphaFoldDB" id="I7LU85"/>
<evidence type="ECO:0008006" key="7">
    <source>
        <dbReference type="Google" id="ProtNLM"/>
    </source>
</evidence>
<dbReference type="Proteomes" id="UP000009168">
    <property type="component" value="Unassembled WGS sequence"/>
</dbReference>
<sequence length="836" mass="97619">MADKEYNVDASASQPLPISLEQKRNSNRSKDSEKVVDELNKIIRMKKQMKKNKLEVKDKIEKVREKSPVALFSANKAYLDLKAQFTAQLPKLNTLDTRQSALKELEAIIEQNKTSEGLRVYLSSLSEYKKPQNFSTNESEVFLLGLICDLYGANLIDILDNPPSLLNTCMRIGELISRYFKDQNENVQRQCCKTWKQMYRSQLLNAPLKQKLMVLYEIPASIIQGGKDRVAQITAIMTIESILDFAEKVSDKELVMGIAKKYLPCIYFKFFLDTPSLVVCARLIVSTVLIKNLQIYMAQILEKTLQFLLPQENRPIQYKIKIEACEFLTVLARQLQEVATQIIGQYQDEIIPVLQEISKDRLLKVQSSAKQALKEWQLLKQKVEDLEKKKLTKKQKTRKDYLDPDEIINQKTGDVVDQIAQLKKRPQNQTRTIILENENGIKNVLSKQQGWVNELKAKNFMRKQTGVGGGRTVLNEDKLKISKSQLNQQQKLREYILGQYKELRQDMKNKKMEQEQQQDIIIYQKQNKNIDNIIQDYENQPYFTQNKMIINNKSSAIDNFSNNFYSSQLQNLQNIQKTQQQLIEDQLKLYPHNESNEDRKFIVPPQTVYPYQNMLSSGAADMLYTKQKYQEAQPEFLTLEENQFKQEIQQSQENQLKNERPIQNLQVQDKNIYTQNVDILEETQDFNNENFLASKQAQNQLLNIKNLPISEVWDKAIQLIDQDDVDHAFQIILDSEDDLYFIRLLMRIGMQIEKLKRHTAVRAIQRYLMIQKSNFVNRLCFDFYHDSLNSGLQDHLTIEDQREVQEVVEELTHSSNNQTKSIAQNFQSTLYQNIPQ</sequence>
<protein>
    <recommendedName>
        <fullName evidence="7">Armadillo-type fold</fullName>
    </recommendedName>
</protein>
<dbReference type="RefSeq" id="XP_001011045.2">
    <property type="nucleotide sequence ID" value="XM_001011045.2"/>
</dbReference>
<dbReference type="InterPro" id="IPR057599">
    <property type="entry name" value="TORTIFOLIA1/TORL1-2_C"/>
</dbReference>
<dbReference type="Pfam" id="PF24713">
    <property type="entry name" value="TOR1L1_C"/>
    <property type="match status" value="1"/>
</dbReference>
<dbReference type="eggNOG" id="ENOG502SU4M">
    <property type="taxonomic scope" value="Eukaryota"/>
</dbReference>
<evidence type="ECO:0000259" key="3">
    <source>
        <dbReference type="Pfam" id="PF24713"/>
    </source>
</evidence>
<dbReference type="Gene3D" id="1.25.10.10">
    <property type="entry name" value="Leucine-rich Repeat Variant"/>
    <property type="match status" value="1"/>
</dbReference>
<evidence type="ECO:0000256" key="1">
    <source>
        <dbReference type="SAM" id="Coils"/>
    </source>
</evidence>
<reference evidence="6" key="1">
    <citation type="journal article" date="2006" name="PLoS Biol.">
        <title>Macronuclear genome sequence of the ciliate Tetrahymena thermophila, a model eukaryote.</title>
        <authorList>
            <person name="Eisen J.A."/>
            <person name="Coyne R.S."/>
            <person name="Wu M."/>
            <person name="Wu D."/>
            <person name="Thiagarajan M."/>
            <person name="Wortman J.R."/>
            <person name="Badger J.H."/>
            <person name="Ren Q."/>
            <person name="Amedeo P."/>
            <person name="Jones K.M."/>
            <person name="Tallon L.J."/>
            <person name="Delcher A.L."/>
            <person name="Salzberg S.L."/>
            <person name="Silva J.C."/>
            <person name="Haas B.J."/>
            <person name="Majoros W.H."/>
            <person name="Farzad M."/>
            <person name="Carlton J.M."/>
            <person name="Smith R.K. Jr."/>
            <person name="Garg J."/>
            <person name="Pearlman R.E."/>
            <person name="Karrer K.M."/>
            <person name="Sun L."/>
            <person name="Manning G."/>
            <person name="Elde N.C."/>
            <person name="Turkewitz A.P."/>
            <person name="Asai D.J."/>
            <person name="Wilkes D.E."/>
            <person name="Wang Y."/>
            <person name="Cai H."/>
            <person name="Collins K."/>
            <person name="Stewart B.A."/>
            <person name="Lee S.R."/>
            <person name="Wilamowska K."/>
            <person name="Weinberg Z."/>
            <person name="Ruzzo W.L."/>
            <person name="Wloga D."/>
            <person name="Gaertig J."/>
            <person name="Frankel J."/>
            <person name="Tsao C.-C."/>
            <person name="Gorovsky M.A."/>
            <person name="Keeling P.J."/>
            <person name="Waller R.F."/>
            <person name="Patron N.J."/>
            <person name="Cherry J.M."/>
            <person name="Stover N.A."/>
            <person name="Krieger C.J."/>
            <person name="del Toro C."/>
            <person name="Ryder H.F."/>
            <person name="Williamson S.C."/>
            <person name="Barbeau R.A."/>
            <person name="Hamilton E.P."/>
            <person name="Orias E."/>
        </authorList>
    </citation>
    <scope>NUCLEOTIDE SEQUENCE [LARGE SCALE GENOMIC DNA]</scope>
    <source>
        <strain evidence="6">SB210</strain>
    </source>
</reference>
<keyword evidence="1" id="KW-0175">Coiled coil</keyword>
<dbReference type="OrthoDB" id="294006at2759"/>
<keyword evidence="6" id="KW-1185">Reference proteome</keyword>
<dbReference type="Pfam" id="PF24714">
    <property type="entry name" value="TOR1L1_N"/>
    <property type="match status" value="1"/>
</dbReference>
<feature type="coiled-coil region" evidence="1">
    <location>
        <begin position="497"/>
        <end position="540"/>
    </location>
</feature>
<evidence type="ECO:0000313" key="6">
    <source>
        <dbReference type="Proteomes" id="UP000009168"/>
    </source>
</evidence>
<feature type="compositionally biased region" description="Basic and acidic residues" evidence="2">
    <location>
        <begin position="21"/>
        <end position="34"/>
    </location>
</feature>
<evidence type="ECO:0000256" key="2">
    <source>
        <dbReference type="SAM" id="MobiDB-lite"/>
    </source>
</evidence>
<dbReference type="EMBL" id="GG662793">
    <property type="protein sequence ID" value="EAR90800.2"/>
    <property type="molecule type" value="Genomic_DNA"/>
</dbReference>
<dbReference type="InterPro" id="IPR057600">
    <property type="entry name" value="TORTIFOLIA1/SINE1-2_N"/>
</dbReference>
<organism evidence="5 6">
    <name type="scientific">Tetrahymena thermophila (strain SB210)</name>
    <dbReference type="NCBI Taxonomy" id="312017"/>
    <lineage>
        <taxon>Eukaryota</taxon>
        <taxon>Sar</taxon>
        <taxon>Alveolata</taxon>
        <taxon>Ciliophora</taxon>
        <taxon>Intramacronucleata</taxon>
        <taxon>Oligohymenophorea</taxon>
        <taxon>Hymenostomatida</taxon>
        <taxon>Tetrahymenina</taxon>
        <taxon>Tetrahymenidae</taxon>
        <taxon>Tetrahymena</taxon>
    </lineage>
</organism>
<accession>I7LU85</accession>